<reference evidence="1" key="1">
    <citation type="submission" date="2021-01" db="EMBL/GenBank/DDBJ databases">
        <title>Whole genome shotgun sequence of Acrocarpospora phusangensis NBRC 108782.</title>
        <authorList>
            <person name="Komaki H."/>
            <person name="Tamura T."/>
        </authorList>
    </citation>
    <scope>NUCLEOTIDE SEQUENCE</scope>
    <source>
        <strain evidence="1">NBRC 108782</strain>
    </source>
</reference>
<organism evidence="1 2">
    <name type="scientific">Acrocarpospora phusangensis</name>
    <dbReference type="NCBI Taxonomy" id="1070424"/>
    <lineage>
        <taxon>Bacteria</taxon>
        <taxon>Bacillati</taxon>
        <taxon>Actinomycetota</taxon>
        <taxon>Actinomycetes</taxon>
        <taxon>Streptosporangiales</taxon>
        <taxon>Streptosporangiaceae</taxon>
        <taxon>Acrocarpospora</taxon>
    </lineage>
</organism>
<name>A0A919QLT8_9ACTN</name>
<keyword evidence="2" id="KW-1185">Reference proteome</keyword>
<sequence length="163" mass="17868">MSDLLWDDVRDFFDPDMMGALPDICVTGTSVEDWQAVFDLVQSDGYTWEYSVGGEVEPLPSAAEVLARPVEADWVALRVWPAPHVLAIFRPYGPEEIDFDVDLRELQGQTGVDILCGFLSAIGRQLNKPVLMTAEGGYGDPVLGFDPGAGRVMLLAGHQAERE</sequence>
<gene>
    <name evidence="1" type="ORF">Aph01nite_68370</name>
</gene>
<dbReference type="RefSeq" id="WP_204045141.1">
    <property type="nucleotide sequence ID" value="NZ_BOOA01000084.1"/>
</dbReference>
<accession>A0A919QLT8</accession>
<dbReference type="AlphaFoldDB" id="A0A919QLT8"/>
<dbReference type="Proteomes" id="UP000640052">
    <property type="component" value="Unassembled WGS sequence"/>
</dbReference>
<evidence type="ECO:0000313" key="2">
    <source>
        <dbReference type="Proteomes" id="UP000640052"/>
    </source>
</evidence>
<evidence type="ECO:0000313" key="1">
    <source>
        <dbReference type="EMBL" id="GIH28527.1"/>
    </source>
</evidence>
<dbReference type="EMBL" id="BOOA01000084">
    <property type="protein sequence ID" value="GIH28527.1"/>
    <property type="molecule type" value="Genomic_DNA"/>
</dbReference>
<proteinExistence type="predicted"/>
<protein>
    <submittedName>
        <fullName evidence="1">Uncharacterized protein</fullName>
    </submittedName>
</protein>
<comment type="caution">
    <text evidence="1">The sequence shown here is derived from an EMBL/GenBank/DDBJ whole genome shotgun (WGS) entry which is preliminary data.</text>
</comment>